<evidence type="ECO:0000313" key="2">
    <source>
        <dbReference type="EMBL" id="MEK7950879.1"/>
    </source>
</evidence>
<comment type="caution">
    <text evidence="2">The sequence shown here is derived from an EMBL/GenBank/DDBJ whole genome shotgun (WGS) entry which is preliminary data.</text>
</comment>
<evidence type="ECO:0000313" key="3">
    <source>
        <dbReference type="Proteomes" id="UP001371305"/>
    </source>
</evidence>
<dbReference type="InterPro" id="IPR011990">
    <property type="entry name" value="TPR-like_helical_dom_sf"/>
</dbReference>
<reference evidence="2 3" key="1">
    <citation type="submission" date="2024-04" db="EMBL/GenBank/DDBJ databases">
        <title>Luteolibacter sp. isolated from soil.</title>
        <authorList>
            <person name="An J."/>
        </authorList>
    </citation>
    <scope>NUCLEOTIDE SEQUENCE [LARGE SCALE GENOMIC DNA]</scope>
    <source>
        <strain evidence="2 3">Y139</strain>
    </source>
</reference>
<dbReference type="SUPFAM" id="SSF48452">
    <property type="entry name" value="TPR-like"/>
    <property type="match status" value="1"/>
</dbReference>
<sequence length="384" mass="41803">MSRHLRSDLVFRLSCWGLALVAFCQLLTAGVALAIRVERAQEVKIVEKEGPTKIITVAPQAAEPAVASIPAPKPVVELPPLPKATELPAPRPLTVPVSADPVVERLVIEARKARLADDMSTAMNKVESALDAAPKDPNVLYEKALIYEEMAGADPALADKAADAYQEILALGTTGAGSLYALAGEKLAAGIAMPADLRGQLALGRVWIYKDKDYEDGQRVVVTVPVHGSPDSELKEGDLEVKVTFYDSMMQKGKREIVQTAVGVKKENVSYITLPFDFATGEELVRFTYILPKDDLQQEHLFGKREYYGQVVELIYKGEVLDAASWPRHLSSRSSSAAQQQQQQTGNPWDQMPQFLDVEGVLPDMQSAPSLPSNGDLPPPPPDR</sequence>
<dbReference type="Proteomes" id="UP001371305">
    <property type="component" value="Unassembled WGS sequence"/>
</dbReference>
<organism evidence="2 3">
    <name type="scientific">Luteolibacter soli</name>
    <dbReference type="NCBI Taxonomy" id="3135280"/>
    <lineage>
        <taxon>Bacteria</taxon>
        <taxon>Pseudomonadati</taxon>
        <taxon>Verrucomicrobiota</taxon>
        <taxon>Verrucomicrobiia</taxon>
        <taxon>Verrucomicrobiales</taxon>
        <taxon>Verrucomicrobiaceae</taxon>
        <taxon>Luteolibacter</taxon>
    </lineage>
</organism>
<evidence type="ECO:0008006" key="4">
    <source>
        <dbReference type="Google" id="ProtNLM"/>
    </source>
</evidence>
<dbReference type="EMBL" id="JBBUKT010000003">
    <property type="protein sequence ID" value="MEK7950879.1"/>
    <property type="molecule type" value="Genomic_DNA"/>
</dbReference>
<protein>
    <recommendedName>
        <fullName evidence="4">Tetratricopeptide repeat protein</fullName>
    </recommendedName>
</protein>
<keyword evidence="3" id="KW-1185">Reference proteome</keyword>
<feature type="region of interest" description="Disordered" evidence="1">
    <location>
        <begin position="332"/>
        <end position="384"/>
    </location>
</feature>
<gene>
    <name evidence="2" type="ORF">WKV53_10245</name>
</gene>
<name>A0ABU9AT07_9BACT</name>
<dbReference type="RefSeq" id="WP_341404480.1">
    <property type="nucleotide sequence ID" value="NZ_JBBUKT010000003.1"/>
</dbReference>
<evidence type="ECO:0000256" key="1">
    <source>
        <dbReference type="SAM" id="MobiDB-lite"/>
    </source>
</evidence>
<proteinExistence type="predicted"/>
<feature type="compositionally biased region" description="Low complexity" evidence="1">
    <location>
        <begin position="332"/>
        <end position="344"/>
    </location>
</feature>
<accession>A0ABU9AT07</accession>